<evidence type="ECO:0000256" key="5">
    <source>
        <dbReference type="SAM" id="Phobius"/>
    </source>
</evidence>
<feature type="transmembrane region" description="Helical" evidence="5">
    <location>
        <begin position="432"/>
        <end position="453"/>
    </location>
</feature>
<dbReference type="Pfam" id="PF05978">
    <property type="entry name" value="UNC-93"/>
    <property type="match status" value="1"/>
</dbReference>
<gene>
    <name evidence="6" type="ORF">VTL71DRAFT_14000</name>
</gene>
<evidence type="ECO:0000313" key="6">
    <source>
        <dbReference type="EMBL" id="KAL2070974.1"/>
    </source>
</evidence>
<feature type="transmembrane region" description="Helical" evidence="5">
    <location>
        <begin position="253"/>
        <end position="274"/>
    </location>
</feature>
<dbReference type="SUPFAM" id="SSF103473">
    <property type="entry name" value="MFS general substrate transporter"/>
    <property type="match status" value="1"/>
</dbReference>
<evidence type="ECO:0008006" key="8">
    <source>
        <dbReference type="Google" id="ProtNLM"/>
    </source>
</evidence>
<keyword evidence="4 5" id="KW-0472">Membrane</keyword>
<feature type="transmembrane region" description="Helical" evidence="5">
    <location>
        <begin position="213"/>
        <end position="232"/>
    </location>
</feature>
<dbReference type="InterPro" id="IPR010291">
    <property type="entry name" value="Ion_channel_UNC-93"/>
</dbReference>
<dbReference type="InterPro" id="IPR051617">
    <property type="entry name" value="UNC-93-like_regulator"/>
</dbReference>
<feature type="transmembrane region" description="Helical" evidence="5">
    <location>
        <begin position="401"/>
        <end position="420"/>
    </location>
</feature>
<dbReference type="Gene3D" id="1.20.1250.20">
    <property type="entry name" value="MFS general substrate transporter like domains"/>
    <property type="match status" value="1"/>
</dbReference>
<keyword evidence="2 5" id="KW-0812">Transmembrane</keyword>
<evidence type="ECO:0000256" key="2">
    <source>
        <dbReference type="ARBA" id="ARBA00022692"/>
    </source>
</evidence>
<dbReference type="PANTHER" id="PTHR23294:SF59">
    <property type="entry name" value="UNC93-LIKE PROTEIN C922.05C"/>
    <property type="match status" value="1"/>
</dbReference>
<reference evidence="6 7" key="1">
    <citation type="journal article" date="2024" name="Commun. Biol.">
        <title>Comparative genomic analysis of thermophilic fungi reveals convergent evolutionary adaptations and gene losses.</title>
        <authorList>
            <person name="Steindorff A.S."/>
            <person name="Aguilar-Pontes M.V."/>
            <person name="Robinson A.J."/>
            <person name="Andreopoulos B."/>
            <person name="LaButti K."/>
            <person name="Kuo A."/>
            <person name="Mondo S."/>
            <person name="Riley R."/>
            <person name="Otillar R."/>
            <person name="Haridas S."/>
            <person name="Lipzen A."/>
            <person name="Grimwood J."/>
            <person name="Schmutz J."/>
            <person name="Clum A."/>
            <person name="Reid I.D."/>
            <person name="Moisan M.C."/>
            <person name="Butler G."/>
            <person name="Nguyen T.T.M."/>
            <person name="Dewar K."/>
            <person name="Conant G."/>
            <person name="Drula E."/>
            <person name="Henrissat B."/>
            <person name="Hansel C."/>
            <person name="Singer S."/>
            <person name="Hutchinson M.I."/>
            <person name="de Vries R.P."/>
            <person name="Natvig D.O."/>
            <person name="Powell A.J."/>
            <person name="Tsang A."/>
            <person name="Grigoriev I.V."/>
        </authorList>
    </citation>
    <scope>NUCLEOTIDE SEQUENCE [LARGE SCALE GENOMIC DNA]</scope>
    <source>
        <strain evidence="6 7">CBS 494.80</strain>
    </source>
</reference>
<proteinExistence type="predicted"/>
<keyword evidence="7" id="KW-1185">Reference proteome</keyword>
<dbReference type="PANTHER" id="PTHR23294">
    <property type="entry name" value="ET TRANSLATION PRODUCT-RELATED"/>
    <property type="match status" value="1"/>
</dbReference>
<protein>
    <recommendedName>
        <fullName evidence="8">MFS general substrate transporter</fullName>
    </recommendedName>
</protein>
<accession>A0ABR4CM05</accession>
<evidence type="ECO:0000256" key="4">
    <source>
        <dbReference type="ARBA" id="ARBA00023136"/>
    </source>
</evidence>
<evidence type="ECO:0000256" key="1">
    <source>
        <dbReference type="ARBA" id="ARBA00004141"/>
    </source>
</evidence>
<feature type="transmembrane region" description="Helical" evidence="5">
    <location>
        <begin position="323"/>
        <end position="342"/>
    </location>
</feature>
<dbReference type="EMBL" id="JAZHXI010000006">
    <property type="protein sequence ID" value="KAL2070974.1"/>
    <property type="molecule type" value="Genomic_DNA"/>
</dbReference>
<feature type="transmembrane region" description="Helical" evidence="5">
    <location>
        <begin position="121"/>
        <end position="141"/>
    </location>
</feature>
<name>A0ABR4CM05_9HELO</name>
<comment type="subcellular location">
    <subcellularLocation>
        <location evidence="1">Membrane</location>
        <topology evidence="1">Multi-pass membrane protein</topology>
    </subcellularLocation>
</comment>
<organism evidence="6 7">
    <name type="scientific">Oculimacula yallundae</name>
    <dbReference type="NCBI Taxonomy" id="86028"/>
    <lineage>
        <taxon>Eukaryota</taxon>
        <taxon>Fungi</taxon>
        <taxon>Dikarya</taxon>
        <taxon>Ascomycota</taxon>
        <taxon>Pezizomycotina</taxon>
        <taxon>Leotiomycetes</taxon>
        <taxon>Helotiales</taxon>
        <taxon>Ploettnerulaceae</taxon>
        <taxon>Oculimacula</taxon>
    </lineage>
</organism>
<dbReference type="Proteomes" id="UP001595075">
    <property type="component" value="Unassembled WGS sequence"/>
</dbReference>
<feature type="transmembrane region" description="Helical" evidence="5">
    <location>
        <begin position="96"/>
        <end position="114"/>
    </location>
</feature>
<dbReference type="InterPro" id="IPR036259">
    <property type="entry name" value="MFS_trans_sf"/>
</dbReference>
<keyword evidence="3 5" id="KW-1133">Transmembrane helix</keyword>
<comment type="caution">
    <text evidence="6">The sequence shown here is derived from an EMBL/GenBank/DDBJ whole genome shotgun (WGS) entry which is preliminary data.</text>
</comment>
<sequence length="485" mass="54193">MADAAIKMGILLSSVSPASQTRTFSGEEADTQRRRGWKYRDFKIGSIRIPWYASPPIQLTIVAFVCFLGPGMFNALTGMGGSGQINHHVANDANTALYSTFAVVGFFAGTFINVLGIKVALFLGTFGYSVYMAAFLCYSYTQNSKFTVFAGALLGFCAALLWTAEGTILMSYPPEKSKGKYISGLWVIFNLGAVIGSLIPLGQNIYIQENKTITNGTYIGFLALTILGWLMYHSDKESLLADRSIGYIRTLRMEPYIFFLFPMFFASTWSYTYVFNDVNAVRFNTRTRALNNTLYYIMEMIGALVFGYTLDRPWIGRSTRARIVWLALMALNMAIWGGSYALQKSYTRAGLTAKTFEMLDWKDPDYIGPMSLYMLYGFSDAAWQTSVYWTMGSLTNNGRKLANFAGFYKGIQSAGAAIVWRLDSIQTPYMSMLGSCWALYCGSLLIALPVILFRIRDHTKPEEDLRFTGRISQDVVPEVLLGQEA</sequence>
<feature type="transmembrane region" description="Helical" evidence="5">
    <location>
        <begin position="57"/>
        <end position="76"/>
    </location>
</feature>
<evidence type="ECO:0000313" key="7">
    <source>
        <dbReference type="Proteomes" id="UP001595075"/>
    </source>
</evidence>
<feature type="transmembrane region" description="Helical" evidence="5">
    <location>
        <begin position="181"/>
        <end position="201"/>
    </location>
</feature>
<feature type="transmembrane region" description="Helical" evidence="5">
    <location>
        <begin position="294"/>
        <end position="311"/>
    </location>
</feature>
<evidence type="ECO:0000256" key="3">
    <source>
        <dbReference type="ARBA" id="ARBA00022989"/>
    </source>
</evidence>
<feature type="transmembrane region" description="Helical" evidence="5">
    <location>
        <begin position="147"/>
        <end position="169"/>
    </location>
</feature>